<protein>
    <submittedName>
        <fullName evidence="1">Uncharacterized protein</fullName>
    </submittedName>
</protein>
<name>A0A6B8VWQ1_9CORY</name>
<dbReference type="EMBL" id="CP046452">
    <property type="protein sequence ID" value="QGU03136.1"/>
    <property type="molecule type" value="Genomic_DNA"/>
</dbReference>
<organism evidence="1 2">
    <name type="scientific">Corynebacterium kalinowskii</name>
    <dbReference type="NCBI Taxonomy" id="2675216"/>
    <lineage>
        <taxon>Bacteria</taxon>
        <taxon>Bacillati</taxon>
        <taxon>Actinomycetota</taxon>
        <taxon>Actinomycetes</taxon>
        <taxon>Mycobacteriales</taxon>
        <taxon>Corynebacteriaceae</taxon>
        <taxon>Corynebacterium</taxon>
    </lineage>
</organism>
<dbReference type="Proteomes" id="UP000427071">
    <property type="component" value="Chromosome"/>
</dbReference>
<reference evidence="2" key="1">
    <citation type="submission" date="2019-11" db="EMBL/GenBank/DDBJ databases">
        <title>Complete genome sequence of Corynebacterium kalinowskii 1959, a novel Corynebacterium species isolated from soil of a small paddock in Vilsendorf, Germany.</title>
        <authorList>
            <person name="Schaffert L."/>
            <person name="Ruwe M."/>
            <person name="Milse J."/>
            <person name="Hanuschka K."/>
            <person name="Ortseifen V."/>
            <person name="Droste J."/>
            <person name="Brandt D."/>
            <person name="Schlueter L."/>
            <person name="Kutter Y."/>
            <person name="Vinke S."/>
            <person name="Viehoefer P."/>
            <person name="Jacob L."/>
            <person name="Luebke N.-C."/>
            <person name="Schulte-Berndt E."/>
            <person name="Hain C."/>
            <person name="Linder M."/>
            <person name="Schmidt P."/>
            <person name="Wollenschlaeger L."/>
            <person name="Luttermann T."/>
            <person name="Thieme E."/>
            <person name="Hassa J."/>
            <person name="Haak M."/>
            <person name="Wittchen M."/>
            <person name="Mentz A."/>
            <person name="Persicke M."/>
            <person name="Busche T."/>
            <person name="Ruckert C."/>
        </authorList>
    </citation>
    <scope>NUCLEOTIDE SEQUENCE [LARGE SCALE GENOMIC DNA]</scope>
    <source>
        <strain evidence="2">1959</strain>
    </source>
</reference>
<evidence type="ECO:0000313" key="2">
    <source>
        <dbReference type="Proteomes" id="UP000427071"/>
    </source>
</evidence>
<proteinExistence type="predicted"/>
<accession>A0A6B8VWQ1</accession>
<dbReference type="KEGG" id="ckw:CKALI_11460"/>
<gene>
    <name evidence="1" type="ORF">CKALI_11460</name>
</gene>
<dbReference type="AlphaFoldDB" id="A0A6B8VWQ1"/>
<evidence type="ECO:0000313" key="1">
    <source>
        <dbReference type="EMBL" id="QGU03136.1"/>
    </source>
</evidence>
<keyword evidence="2" id="KW-1185">Reference proteome</keyword>
<dbReference type="RefSeq" id="WP_156193457.1">
    <property type="nucleotide sequence ID" value="NZ_CP046452.1"/>
</dbReference>
<sequence>MRIQIENVVIDGDENGVTIHIADEKPKLFIAQELVKPVTHAMNTLIAPGP</sequence>